<protein>
    <submittedName>
        <fullName evidence="9">Nicotinate-nucleotide adenylyltransferase</fullName>
        <ecNumber evidence="9">2.7.7.18</ecNumber>
    </submittedName>
</protein>
<accession>A0A5J4SBL6</accession>
<dbReference type="NCBIfam" id="TIGR00125">
    <property type="entry name" value="cyt_tran_rel"/>
    <property type="match status" value="1"/>
</dbReference>
<dbReference type="EMBL" id="SNRY01000277">
    <property type="protein sequence ID" value="KAA6343288.1"/>
    <property type="molecule type" value="Genomic_DNA"/>
</dbReference>
<dbReference type="SUPFAM" id="SSF52374">
    <property type="entry name" value="Nucleotidylyl transferase"/>
    <property type="match status" value="1"/>
</dbReference>
<evidence type="ECO:0000256" key="7">
    <source>
        <dbReference type="ARBA" id="ARBA00023027"/>
    </source>
</evidence>
<keyword evidence="7" id="KW-0520">NAD</keyword>
<dbReference type="InterPro" id="IPR005248">
    <property type="entry name" value="NadD/NMNAT"/>
</dbReference>
<proteinExistence type="inferred from homology"/>
<dbReference type="Pfam" id="PF01467">
    <property type="entry name" value="CTP_transf_like"/>
    <property type="match status" value="1"/>
</dbReference>
<evidence type="ECO:0000259" key="8">
    <source>
        <dbReference type="Pfam" id="PF01467"/>
    </source>
</evidence>
<keyword evidence="6" id="KW-0067">ATP-binding</keyword>
<dbReference type="HAMAP" id="MF_00244">
    <property type="entry name" value="NaMN_adenylyltr"/>
    <property type="match status" value="1"/>
</dbReference>
<dbReference type="GO" id="GO:0009435">
    <property type="term" value="P:NAD+ biosynthetic process"/>
    <property type="evidence" value="ECO:0007669"/>
    <property type="project" value="UniProtKB-UniPathway"/>
</dbReference>
<dbReference type="InterPro" id="IPR004821">
    <property type="entry name" value="Cyt_trans-like"/>
</dbReference>
<gene>
    <name evidence="9" type="ORF">EZS27_009008</name>
</gene>
<evidence type="ECO:0000256" key="2">
    <source>
        <dbReference type="ARBA" id="ARBA00022642"/>
    </source>
</evidence>
<dbReference type="InterPro" id="IPR014729">
    <property type="entry name" value="Rossmann-like_a/b/a_fold"/>
</dbReference>
<dbReference type="CDD" id="cd02165">
    <property type="entry name" value="NMNAT"/>
    <property type="match status" value="1"/>
</dbReference>
<keyword evidence="3 9" id="KW-0808">Transferase</keyword>
<evidence type="ECO:0000313" key="9">
    <source>
        <dbReference type="EMBL" id="KAA6343288.1"/>
    </source>
</evidence>
<reference evidence="9" key="1">
    <citation type="submission" date="2019-03" db="EMBL/GenBank/DDBJ databases">
        <title>Single cell metagenomics reveals metabolic interactions within the superorganism composed of flagellate Streblomastix strix and complex community of Bacteroidetes bacteria on its surface.</title>
        <authorList>
            <person name="Treitli S.C."/>
            <person name="Kolisko M."/>
            <person name="Husnik F."/>
            <person name="Keeling P."/>
            <person name="Hampl V."/>
        </authorList>
    </citation>
    <scope>NUCLEOTIDE SEQUENCE</scope>
    <source>
        <strain evidence="9">STM</strain>
    </source>
</reference>
<comment type="pathway">
    <text evidence="1">Cofactor biosynthesis; NAD(+) biosynthesis.</text>
</comment>
<dbReference type="UniPathway" id="UPA00253"/>
<evidence type="ECO:0000256" key="6">
    <source>
        <dbReference type="ARBA" id="ARBA00022840"/>
    </source>
</evidence>
<organism evidence="9">
    <name type="scientific">termite gut metagenome</name>
    <dbReference type="NCBI Taxonomy" id="433724"/>
    <lineage>
        <taxon>unclassified sequences</taxon>
        <taxon>metagenomes</taxon>
        <taxon>organismal metagenomes</taxon>
    </lineage>
</organism>
<dbReference type="GO" id="GO:0004515">
    <property type="term" value="F:nicotinate-nucleotide adenylyltransferase activity"/>
    <property type="evidence" value="ECO:0007669"/>
    <property type="project" value="UniProtKB-EC"/>
</dbReference>
<dbReference type="GO" id="GO:0005524">
    <property type="term" value="F:ATP binding"/>
    <property type="evidence" value="ECO:0007669"/>
    <property type="project" value="UniProtKB-KW"/>
</dbReference>
<feature type="domain" description="Cytidyltransferase-like" evidence="8">
    <location>
        <begin position="5"/>
        <end position="164"/>
    </location>
</feature>
<name>A0A5J4SBL6_9ZZZZ</name>
<evidence type="ECO:0000256" key="1">
    <source>
        <dbReference type="ARBA" id="ARBA00004790"/>
    </source>
</evidence>
<dbReference type="Gene3D" id="3.40.50.620">
    <property type="entry name" value="HUPs"/>
    <property type="match status" value="1"/>
</dbReference>
<keyword evidence="4 9" id="KW-0548">Nucleotidyltransferase</keyword>
<comment type="caution">
    <text evidence="9">The sequence shown here is derived from an EMBL/GenBank/DDBJ whole genome shotgun (WGS) entry which is preliminary data.</text>
</comment>
<evidence type="ECO:0000256" key="4">
    <source>
        <dbReference type="ARBA" id="ARBA00022695"/>
    </source>
</evidence>
<dbReference type="NCBIfam" id="TIGR00482">
    <property type="entry name" value="nicotinate (nicotinamide) nucleotide adenylyltransferase"/>
    <property type="match status" value="1"/>
</dbReference>
<dbReference type="AlphaFoldDB" id="A0A5J4SBL6"/>
<dbReference type="EC" id="2.7.7.18" evidence="9"/>
<evidence type="ECO:0000256" key="3">
    <source>
        <dbReference type="ARBA" id="ARBA00022679"/>
    </source>
</evidence>
<evidence type="ECO:0000256" key="5">
    <source>
        <dbReference type="ARBA" id="ARBA00022741"/>
    </source>
</evidence>
<keyword evidence="2" id="KW-0662">Pyridine nucleotide biosynthesis</keyword>
<dbReference type="PANTHER" id="PTHR39321">
    <property type="entry name" value="NICOTINATE-NUCLEOTIDE ADENYLYLTRANSFERASE-RELATED"/>
    <property type="match status" value="1"/>
</dbReference>
<keyword evidence="5" id="KW-0547">Nucleotide-binding</keyword>
<dbReference type="PANTHER" id="PTHR39321:SF3">
    <property type="entry name" value="PHOSPHOPANTETHEINE ADENYLYLTRANSFERASE"/>
    <property type="match status" value="1"/>
</dbReference>
<sequence length="193" mass="22256">MKTGIFCGSFNPIHIGHLALANYLCEYGELDEVWFVITPQNPLKQESGLLANSVRMKLVEAAVSEYPHFCASDFEFGLPSPSYTVHTLDKLKEVYPQKTFFLVIGSDNWLIFDKWKEPERIIAENKILIYPRPHYPIDNSKPLPDTVRVVNAPLLDVSSAFIREALMNGRDIRFFLHPEVWKMISQLAEWIMK</sequence>